<gene>
    <name evidence="1" type="ORF">SADIYA_34</name>
</gene>
<keyword evidence="1" id="KW-0378">Hydrolase</keyword>
<organism evidence="1 2">
    <name type="scientific">Escherichia phage vB_EcoD_Sadiya</name>
    <dbReference type="NCBI Taxonomy" id="2902684"/>
    <lineage>
        <taxon>Viruses</taxon>
        <taxon>Duplodnaviria</taxon>
        <taxon>Heunggongvirae</taxon>
        <taxon>Uroviricota</taxon>
        <taxon>Caudoviricetes</taxon>
        <taxon>Drexlerviridae</taxon>
        <taxon>Rogunavirinae</taxon>
        <taxon>Sadiyavirus</taxon>
        <taxon>Sadiyavirus sadiya</taxon>
    </lineage>
</organism>
<proteinExistence type="predicted"/>
<keyword evidence="2" id="KW-1185">Reference proteome</keyword>
<dbReference type="EMBL" id="OL539467">
    <property type="protein sequence ID" value="UGV22723.1"/>
    <property type="molecule type" value="Genomic_DNA"/>
</dbReference>
<name>A0AC61TRI9_9CAUD</name>
<sequence>MNWHDIFEYIDGCIIWRASGNVAGYKRKDGYVIVTINGKKILAHRIIYEMNNGDIEPGMQIDHIDHNPSNNRIENLRVVNHQENQSNKSKQSNNTSGVTGVWLHKKSGRFVAEIMVEKKKIHIGYFDDKLNAAKARKDAEIKFGFHKNHGK</sequence>
<protein>
    <submittedName>
        <fullName evidence="1">HNH endonuclease</fullName>
    </submittedName>
</protein>
<evidence type="ECO:0000313" key="2">
    <source>
        <dbReference type="Proteomes" id="UP000828105"/>
    </source>
</evidence>
<dbReference type="Proteomes" id="UP000828105">
    <property type="component" value="Segment"/>
</dbReference>
<accession>A0AC61TRI9</accession>
<reference evidence="1" key="1">
    <citation type="submission" date="2021-11" db="EMBL/GenBank/DDBJ databases">
        <authorList>
            <person name="Marshall N."/>
            <person name="Jared K."/>
            <person name="Sharma R."/>
            <person name="Grose J.H."/>
        </authorList>
    </citation>
    <scope>NUCLEOTIDE SEQUENCE</scope>
</reference>
<keyword evidence="1" id="KW-0255">Endonuclease</keyword>
<keyword evidence="1" id="KW-0540">Nuclease</keyword>
<evidence type="ECO:0000313" key="1">
    <source>
        <dbReference type="EMBL" id="UGV22723.1"/>
    </source>
</evidence>